<dbReference type="Pfam" id="PF04916">
    <property type="entry name" value="Phospholip_B"/>
    <property type="match status" value="1"/>
</dbReference>
<dbReference type="GO" id="GO:0009395">
    <property type="term" value="P:phospholipid catabolic process"/>
    <property type="evidence" value="ECO:0007669"/>
    <property type="project" value="TreeGrafter"/>
</dbReference>
<name>D9STZ8_CLOC7</name>
<evidence type="ECO:0000256" key="5">
    <source>
        <dbReference type="ARBA" id="ARBA00023180"/>
    </source>
</evidence>
<keyword evidence="8" id="KW-1185">Reference proteome</keyword>
<accession>D9STZ8</accession>
<evidence type="ECO:0000313" key="8">
    <source>
        <dbReference type="Proteomes" id="UP000002730"/>
    </source>
</evidence>
<feature type="compositionally biased region" description="Polar residues" evidence="6">
    <location>
        <begin position="67"/>
        <end position="84"/>
    </location>
</feature>
<evidence type="ECO:0000256" key="2">
    <source>
        <dbReference type="ARBA" id="ARBA00022801"/>
    </source>
</evidence>
<dbReference type="HOGENOM" id="CLU_034532_0_0_9"/>
<dbReference type="GO" id="GO:0004620">
    <property type="term" value="F:phospholipase activity"/>
    <property type="evidence" value="ECO:0007669"/>
    <property type="project" value="InterPro"/>
</dbReference>
<dbReference type="PANTHER" id="PTHR12370">
    <property type="entry name" value="PHOSPHOLIPASE B-RELATED"/>
    <property type="match status" value="1"/>
</dbReference>
<dbReference type="KEGG" id="ccb:Clocel_1077"/>
<keyword evidence="1" id="KW-0732">Signal</keyword>
<evidence type="ECO:0008006" key="9">
    <source>
        <dbReference type="Google" id="ProtNLM"/>
    </source>
</evidence>
<keyword evidence="5" id="KW-0325">Glycoprotein</keyword>
<organism evidence="7 8">
    <name type="scientific">Clostridium cellulovorans (strain ATCC 35296 / DSM 3052 / OCM 3 / 743B)</name>
    <dbReference type="NCBI Taxonomy" id="573061"/>
    <lineage>
        <taxon>Bacteria</taxon>
        <taxon>Bacillati</taxon>
        <taxon>Bacillota</taxon>
        <taxon>Clostridia</taxon>
        <taxon>Eubacteriales</taxon>
        <taxon>Clostridiaceae</taxon>
        <taxon>Clostridium</taxon>
    </lineage>
</organism>
<dbReference type="GO" id="GO:0005576">
    <property type="term" value="C:extracellular region"/>
    <property type="evidence" value="ECO:0007669"/>
    <property type="project" value="TreeGrafter"/>
</dbReference>
<sequence>MQKVKVENRGVYGMVRSNNNYQGNRNYRSKKDYQETSGYSSNYQSSRSYKGNNAQQNNDVQQNGNAEQSNNAYRSNNTQQGHNNMHQRNKTKQSNNTQQGSKKNQNNKPYEGYQQRKSKNCPDNIHYFGKGYRFERNGWIYIHIEGEPYKRGFQHGFLLAKEIKEIMDNLKFLTYWNTGKEWSFFVKEAERQFTNRLDIEYLYEIKGIADGAYKAGVQVTWQEILAWNGYGELIDFWWPYRNNGVVGSNLARAKGRCSAFIATGSATKNKKILLAHNTWENFETGQYLNIIIDIVPKRGNRILMQTAPGYIDSFSDFFVTGSGLLGADTSIAGFMKYNPNGIPQFVRIRKAIQYADDMTGFVDIMKERSNGGYTSMWLLGDIKTNKILRFEQGLEYYNVKTLEDGYFIGFNAPEDPRIRNLEVENSCYTDIRDHQGARRVRLTQLLEHQLGKLDIEAAKDILADHYDVYLNQRIPSSRTIDGHYELDDQKYPSLAGSPPPFSPQGTLDGKIIDSDLAKMMAFCARWGNSSGMPFITHDYFANHPQWNHLKGHLKDRFTEKWSKFRVGEGGC</sequence>
<dbReference type="STRING" id="573061.Clocel_1077"/>
<dbReference type="NCBIfam" id="NF040521">
    <property type="entry name" value="C45_proenzyme"/>
    <property type="match status" value="1"/>
</dbReference>
<protein>
    <recommendedName>
        <fullName evidence="9">Peptidase C45 acyl-coenzyme A:6-aminopenicillanic acid acyl-transferase</fullName>
    </recommendedName>
</protein>
<dbReference type="eggNOG" id="COG0308">
    <property type="taxonomic scope" value="Bacteria"/>
</dbReference>
<proteinExistence type="predicted"/>
<reference evidence="7 8" key="1">
    <citation type="submission" date="2010-08" db="EMBL/GenBank/DDBJ databases">
        <title>Complete sequence of Clostridium cellulovorans 743B.</title>
        <authorList>
            <consortium name="US DOE Joint Genome Institute"/>
            <person name="Lucas S."/>
            <person name="Copeland A."/>
            <person name="Lapidus A."/>
            <person name="Cheng J.-F."/>
            <person name="Bruce D."/>
            <person name="Goodwin L."/>
            <person name="Pitluck S."/>
            <person name="Chertkov O."/>
            <person name="Detter J.C."/>
            <person name="Han C."/>
            <person name="Tapia R."/>
            <person name="Land M."/>
            <person name="Hauser L."/>
            <person name="Chang Y.-J."/>
            <person name="Jeffries C."/>
            <person name="Kyrpides N."/>
            <person name="Ivanova N."/>
            <person name="Mikhailova N."/>
            <person name="Hemme C.L."/>
            <person name="Woyke T."/>
        </authorList>
    </citation>
    <scope>NUCLEOTIDE SEQUENCE [LARGE SCALE GENOMIC DNA]</scope>
    <source>
        <strain evidence="8">ATCC 35296 / DSM 3052 / OCM 3 / 743B</strain>
    </source>
</reference>
<dbReference type="AlphaFoldDB" id="D9STZ8"/>
<dbReference type="InterPro" id="IPR047794">
    <property type="entry name" value="C45_proenzyme-like"/>
</dbReference>
<keyword evidence="3" id="KW-0442">Lipid degradation</keyword>
<evidence type="ECO:0000256" key="3">
    <source>
        <dbReference type="ARBA" id="ARBA00022963"/>
    </source>
</evidence>
<evidence type="ECO:0000256" key="4">
    <source>
        <dbReference type="ARBA" id="ARBA00023098"/>
    </source>
</evidence>
<feature type="compositionally biased region" description="Low complexity" evidence="6">
    <location>
        <begin position="37"/>
        <end position="66"/>
    </location>
</feature>
<gene>
    <name evidence="7" type="ordered locus">Clocel_1077</name>
</gene>
<dbReference type="Proteomes" id="UP000002730">
    <property type="component" value="Chromosome"/>
</dbReference>
<feature type="region of interest" description="Disordered" evidence="6">
    <location>
        <begin position="1"/>
        <end position="118"/>
    </location>
</feature>
<evidence type="ECO:0000256" key="1">
    <source>
        <dbReference type="ARBA" id="ARBA00022729"/>
    </source>
</evidence>
<evidence type="ECO:0000313" key="7">
    <source>
        <dbReference type="EMBL" id="ADL50836.1"/>
    </source>
</evidence>
<feature type="compositionally biased region" description="Polar residues" evidence="6">
    <location>
        <begin position="16"/>
        <end position="26"/>
    </location>
</feature>
<evidence type="ECO:0000256" key="6">
    <source>
        <dbReference type="SAM" id="MobiDB-lite"/>
    </source>
</evidence>
<dbReference type="Gene3D" id="3.60.60.30">
    <property type="match status" value="1"/>
</dbReference>
<keyword evidence="4" id="KW-0443">Lipid metabolism</keyword>
<dbReference type="EMBL" id="CP002160">
    <property type="protein sequence ID" value="ADL50836.1"/>
    <property type="molecule type" value="Genomic_DNA"/>
</dbReference>
<dbReference type="InterPro" id="IPR007000">
    <property type="entry name" value="PLipase_B-like"/>
</dbReference>
<keyword evidence="2" id="KW-0378">Hydrolase</keyword>
<feature type="compositionally biased region" description="Polar residues" evidence="6">
    <location>
        <begin position="92"/>
        <end position="108"/>
    </location>
</feature>
<dbReference type="PANTHER" id="PTHR12370:SF3">
    <property type="entry name" value="PHOSPHOLIPASE B-LIKE 2-RELATED"/>
    <property type="match status" value="1"/>
</dbReference>